<dbReference type="GO" id="GO:0030313">
    <property type="term" value="C:cell envelope"/>
    <property type="evidence" value="ECO:0007669"/>
    <property type="project" value="UniProtKB-SubCell"/>
</dbReference>
<dbReference type="InterPro" id="IPR012336">
    <property type="entry name" value="Thioredoxin-like_fold"/>
</dbReference>
<dbReference type="PROSITE" id="PS51352">
    <property type="entry name" value="THIOREDOXIN_2"/>
    <property type="match status" value="1"/>
</dbReference>
<keyword evidence="3" id="KW-1015">Disulfide bond</keyword>
<dbReference type="OrthoDB" id="743079at2"/>
<dbReference type="RefSeq" id="WP_157539441.1">
    <property type="nucleotide sequence ID" value="NZ_WQLA01000001.1"/>
</dbReference>
<comment type="subcellular location">
    <subcellularLocation>
        <location evidence="1">Cell envelope</location>
    </subcellularLocation>
</comment>
<evidence type="ECO:0000256" key="2">
    <source>
        <dbReference type="ARBA" id="ARBA00022748"/>
    </source>
</evidence>
<evidence type="ECO:0000256" key="1">
    <source>
        <dbReference type="ARBA" id="ARBA00004196"/>
    </source>
</evidence>
<dbReference type="Pfam" id="PF13905">
    <property type="entry name" value="Thioredoxin_8"/>
    <property type="match status" value="1"/>
</dbReference>
<comment type="caution">
    <text evidence="6">The sequence shown here is derived from an EMBL/GenBank/DDBJ whole genome shotgun (WGS) entry which is preliminary data.</text>
</comment>
<name>A0A6I4I3M3_9SPHI</name>
<keyword evidence="4" id="KW-0676">Redox-active center</keyword>
<accession>A0A6I4I3M3</accession>
<keyword evidence="7" id="KW-1185">Reference proteome</keyword>
<evidence type="ECO:0000259" key="5">
    <source>
        <dbReference type="PROSITE" id="PS51352"/>
    </source>
</evidence>
<reference evidence="6 7" key="1">
    <citation type="submission" date="2019-12" db="EMBL/GenBank/DDBJ databases">
        <title>Mucilaginibacter sp. HME9299 genome sequencing and assembly.</title>
        <authorList>
            <person name="Kang H."/>
            <person name="Kim H."/>
            <person name="Joh K."/>
        </authorList>
    </citation>
    <scope>NUCLEOTIDE SEQUENCE [LARGE SCALE GENOMIC DNA]</scope>
    <source>
        <strain evidence="6 7">HME9299</strain>
    </source>
</reference>
<dbReference type="InterPro" id="IPR050553">
    <property type="entry name" value="Thioredoxin_ResA/DsbE_sf"/>
</dbReference>
<protein>
    <submittedName>
        <fullName evidence="6">Redoxin family protein</fullName>
    </submittedName>
</protein>
<dbReference type="AlphaFoldDB" id="A0A6I4I3M3"/>
<organism evidence="6 7">
    <name type="scientific">Mucilaginibacter aquatilis</name>
    <dbReference type="NCBI Taxonomy" id="1517760"/>
    <lineage>
        <taxon>Bacteria</taxon>
        <taxon>Pseudomonadati</taxon>
        <taxon>Bacteroidota</taxon>
        <taxon>Sphingobacteriia</taxon>
        <taxon>Sphingobacteriales</taxon>
        <taxon>Sphingobacteriaceae</taxon>
        <taxon>Mucilaginibacter</taxon>
    </lineage>
</organism>
<sequence length="182" mass="21055">MLSLKLYTKIALLSLLPLTSLKGQEILHQDIVYLPESGIDFSSLISKFKGRVIYLDIWATWCMPCRKELTLKQDIKAFADFARKNNVVVLYICCDKNGNMWKNFIETNEMYGYHILANQQINNTLHTTFSVQRGSHGKRKLQRAFFLPRHIIIDQSGTVRDSSAQRQGTALVYRQIEEILKN</sequence>
<dbReference type="PANTHER" id="PTHR42852:SF6">
    <property type="entry name" value="THIOL:DISULFIDE INTERCHANGE PROTEIN DSBE"/>
    <property type="match status" value="1"/>
</dbReference>
<dbReference type="SUPFAM" id="SSF52833">
    <property type="entry name" value="Thioredoxin-like"/>
    <property type="match status" value="1"/>
</dbReference>
<evidence type="ECO:0000256" key="3">
    <source>
        <dbReference type="ARBA" id="ARBA00023157"/>
    </source>
</evidence>
<dbReference type="Gene3D" id="3.40.30.10">
    <property type="entry name" value="Glutaredoxin"/>
    <property type="match status" value="1"/>
</dbReference>
<dbReference type="Proteomes" id="UP000434850">
    <property type="component" value="Unassembled WGS sequence"/>
</dbReference>
<dbReference type="InterPro" id="IPR036249">
    <property type="entry name" value="Thioredoxin-like_sf"/>
</dbReference>
<evidence type="ECO:0000313" key="6">
    <source>
        <dbReference type="EMBL" id="MVN89641.1"/>
    </source>
</evidence>
<proteinExistence type="predicted"/>
<evidence type="ECO:0000256" key="4">
    <source>
        <dbReference type="ARBA" id="ARBA00023284"/>
    </source>
</evidence>
<dbReference type="GO" id="GO:0017004">
    <property type="term" value="P:cytochrome complex assembly"/>
    <property type="evidence" value="ECO:0007669"/>
    <property type="project" value="UniProtKB-KW"/>
</dbReference>
<keyword evidence="2" id="KW-0201">Cytochrome c-type biogenesis</keyword>
<dbReference type="PANTHER" id="PTHR42852">
    <property type="entry name" value="THIOL:DISULFIDE INTERCHANGE PROTEIN DSBE"/>
    <property type="match status" value="1"/>
</dbReference>
<dbReference type="EMBL" id="WQLA01000001">
    <property type="protein sequence ID" value="MVN89641.1"/>
    <property type="molecule type" value="Genomic_DNA"/>
</dbReference>
<feature type="domain" description="Thioredoxin" evidence="5">
    <location>
        <begin position="4"/>
        <end position="182"/>
    </location>
</feature>
<dbReference type="InterPro" id="IPR013766">
    <property type="entry name" value="Thioredoxin_domain"/>
</dbReference>
<gene>
    <name evidence="6" type="ORF">GO816_00735</name>
</gene>
<evidence type="ECO:0000313" key="7">
    <source>
        <dbReference type="Proteomes" id="UP000434850"/>
    </source>
</evidence>
<dbReference type="CDD" id="cd02966">
    <property type="entry name" value="TlpA_like_family"/>
    <property type="match status" value="1"/>
</dbReference>